<protein>
    <submittedName>
        <fullName evidence="1">Type II toxin-antitoxin system HicB family antitoxin</fullName>
    </submittedName>
</protein>
<dbReference type="Proteomes" id="UP000753908">
    <property type="component" value="Unassembled WGS sequence"/>
</dbReference>
<comment type="caution">
    <text evidence="1">The sequence shown here is derived from an EMBL/GenBank/DDBJ whole genome shotgun (WGS) entry which is preliminary data.</text>
</comment>
<accession>A0A951UA00</accession>
<dbReference type="AlphaFoldDB" id="A0A951UA00"/>
<proteinExistence type="predicted"/>
<organism evidence="1 2">
    <name type="scientific">Symplocastrum torsivum CPER-KK1</name>
    <dbReference type="NCBI Taxonomy" id="450513"/>
    <lineage>
        <taxon>Bacteria</taxon>
        <taxon>Bacillati</taxon>
        <taxon>Cyanobacteriota</taxon>
        <taxon>Cyanophyceae</taxon>
        <taxon>Oscillatoriophycideae</taxon>
        <taxon>Oscillatoriales</taxon>
        <taxon>Microcoleaceae</taxon>
        <taxon>Symplocastrum</taxon>
    </lineage>
</organism>
<dbReference type="InterPro" id="IPR049389">
    <property type="entry name" value="TTHA0281-like"/>
</dbReference>
<evidence type="ECO:0000313" key="1">
    <source>
        <dbReference type="EMBL" id="MBW4545414.1"/>
    </source>
</evidence>
<name>A0A951UA00_9CYAN</name>
<dbReference type="Gene3D" id="3.30.160.250">
    <property type="match status" value="1"/>
</dbReference>
<dbReference type="EMBL" id="JAHHIF010000015">
    <property type="protein sequence ID" value="MBW4545414.1"/>
    <property type="molecule type" value="Genomic_DNA"/>
</dbReference>
<sequence>MIQEYLQKAMEAAHYELLENNEGFYGEIRSVSGVWATGITLEACRKELLEVLEEWVVVGIAMGHDLPEFNGVTIQVKSVA</sequence>
<dbReference type="Pfam" id="PF21748">
    <property type="entry name" value="UPF0150"/>
    <property type="match status" value="1"/>
</dbReference>
<dbReference type="SUPFAM" id="SSF143100">
    <property type="entry name" value="TTHA1013/TTHA0281-like"/>
    <property type="match status" value="1"/>
</dbReference>
<evidence type="ECO:0000313" key="2">
    <source>
        <dbReference type="Proteomes" id="UP000753908"/>
    </source>
</evidence>
<gene>
    <name evidence="1" type="ORF">KME25_13345</name>
</gene>
<reference evidence="1" key="1">
    <citation type="submission" date="2021-05" db="EMBL/GenBank/DDBJ databases">
        <authorList>
            <person name="Pietrasiak N."/>
            <person name="Ward R."/>
            <person name="Stajich J.E."/>
            <person name="Kurbessoian T."/>
        </authorList>
    </citation>
    <scope>NUCLEOTIDE SEQUENCE</scope>
    <source>
        <strain evidence="1">CPER-KK1</strain>
    </source>
</reference>
<reference evidence="1" key="2">
    <citation type="journal article" date="2022" name="Microbiol. Resour. Announc.">
        <title>Metagenome Sequencing to Explore Phylogenomics of Terrestrial Cyanobacteria.</title>
        <authorList>
            <person name="Ward R.D."/>
            <person name="Stajich J.E."/>
            <person name="Johansen J.R."/>
            <person name="Huntemann M."/>
            <person name="Clum A."/>
            <person name="Foster B."/>
            <person name="Foster B."/>
            <person name="Roux S."/>
            <person name="Palaniappan K."/>
            <person name="Varghese N."/>
            <person name="Mukherjee S."/>
            <person name="Reddy T.B.K."/>
            <person name="Daum C."/>
            <person name="Copeland A."/>
            <person name="Chen I.A."/>
            <person name="Ivanova N.N."/>
            <person name="Kyrpides N.C."/>
            <person name="Shapiro N."/>
            <person name="Eloe-Fadrosh E.A."/>
            <person name="Pietrasiak N."/>
        </authorList>
    </citation>
    <scope>NUCLEOTIDE SEQUENCE</scope>
    <source>
        <strain evidence="1">CPER-KK1</strain>
    </source>
</reference>
<dbReference type="InterPro" id="IPR035069">
    <property type="entry name" value="TTHA1013/TTHA0281-like"/>
</dbReference>